<keyword evidence="2" id="KW-0479">Metal-binding</keyword>
<reference evidence="4" key="1">
    <citation type="submission" date="2020-02" db="EMBL/GenBank/DDBJ databases">
        <authorList>
            <person name="Meier V. D."/>
        </authorList>
    </citation>
    <scope>NUCLEOTIDE SEQUENCE</scope>
    <source>
        <strain evidence="4">AVDCRST_MAG87</strain>
    </source>
</reference>
<dbReference type="EMBL" id="CADCWJ010000522">
    <property type="protein sequence ID" value="CAA9570437.1"/>
    <property type="molecule type" value="Genomic_DNA"/>
</dbReference>
<sequence length="231" mass="25887">MATQQQAAPSAYTAFWLSQRRDSWHEASEAAMVAAEQEFLALLESPGAGVTLRGVYTSLGLSASVDLIVWAHAPELAPLQAFAIAFDKTTAGRHLAIRQNYMGFGGMSLYDPTHGPAFIKGTPPKRYLSVYPFTKTPEWYLLDYAERRRLMIEHGEMGREFPEILTNTVNSFGIQDQEFVVALEDDDPNQIIKMVQRLRSAEVRKWTGLDTPIFFGDRKAPADVFADLRGR</sequence>
<proteinExistence type="predicted"/>
<evidence type="ECO:0000256" key="1">
    <source>
        <dbReference type="ARBA" id="ARBA00022617"/>
    </source>
</evidence>
<dbReference type="PANTHER" id="PTHR36843:SF1">
    <property type="entry name" value="COPROHEME DECARBOXYLASE"/>
    <property type="match status" value="1"/>
</dbReference>
<name>A0A6J4V7K4_9BACT</name>
<dbReference type="SUPFAM" id="SSF54909">
    <property type="entry name" value="Dimeric alpha+beta barrel"/>
    <property type="match status" value="1"/>
</dbReference>
<evidence type="ECO:0000313" key="4">
    <source>
        <dbReference type="EMBL" id="CAA9570437.1"/>
    </source>
</evidence>
<accession>A0A6J4V7K4</accession>
<dbReference type="InterPro" id="IPR011008">
    <property type="entry name" value="Dimeric_a/b-barrel"/>
</dbReference>
<dbReference type="GO" id="GO:0046872">
    <property type="term" value="F:metal ion binding"/>
    <property type="evidence" value="ECO:0007669"/>
    <property type="project" value="UniProtKB-KW"/>
</dbReference>
<dbReference type="AlphaFoldDB" id="A0A6J4V7K4"/>
<dbReference type="Gene3D" id="3.30.70.1030">
    <property type="entry name" value="Apc35880, domain 1"/>
    <property type="match status" value="1"/>
</dbReference>
<dbReference type="PANTHER" id="PTHR36843">
    <property type="entry name" value="HEME-DEPENDENT PEROXIDASE YWFI-RELATED"/>
    <property type="match status" value="1"/>
</dbReference>
<gene>
    <name evidence="4" type="ORF">AVDCRST_MAG87-2357</name>
</gene>
<organism evidence="4">
    <name type="scientific">uncultured Thermomicrobiales bacterium</name>
    <dbReference type="NCBI Taxonomy" id="1645740"/>
    <lineage>
        <taxon>Bacteria</taxon>
        <taxon>Pseudomonadati</taxon>
        <taxon>Thermomicrobiota</taxon>
        <taxon>Thermomicrobia</taxon>
        <taxon>Thermomicrobiales</taxon>
        <taxon>environmental samples</taxon>
    </lineage>
</organism>
<dbReference type="Pfam" id="PF06778">
    <property type="entry name" value="Chlor_dismutase"/>
    <property type="match status" value="1"/>
</dbReference>
<keyword evidence="3" id="KW-0408">Iron</keyword>
<evidence type="ECO:0000256" key="3">
    <source>
        <dbReference type="ARBA" id="ARBA00023004"/>
    </source>
</evidence>
<protein>
    <submittedName>
        <fullName evidence="4">Coproheme decarboxylase HemQ (No EC)</fullName>
    </submittedName>
</protein>
<dbReference type="InterPro" id="IPR010644">
    <property type="entry name" value="ChdC/CLD"/>
</dbReference>
<dbReference type="GO" id="GO:0016491">
    <property type="term" value="F:oxidoreductase activity"/>
    <property type="evidence" value="ECO:0007669"/>
    <property type="project" value="InterPro"/>
</dbReference>
<keyword evidence="1" id="KW-0349">Heme</keyword>
<dbReference type="GO" id="GO:0020037">
    <property type="term" value="F:heme binding"/>
    <property type="evidence" value="ECO:0007669"/>
    <property type="project" value="InterPro"/>
</dbReference>
<evidence type="ECO:0000256" key="2">
    <source>
        <dbReference type="ARBA" id="ARBA00022723"/>
    </source>
</evidence>